<dbReference type="GO" id="GO:0008237">
    <property type="term" value="F:metallopeptidase activity"/>
    <property type="evidence" value="ECO:0007669"/>
    <property type="project" value="UniProtKB-KW"/>
</dbReference>
<evidence type="ECO:0000256" key="3">
    <source>
        <dbReference type="ARBA" id="ARBA00022723"/>
    </source>
</evidence>
<evidence type="ECO:0000256" key="4">
    <source>
        <dbReference type="ARBA" id="ARBA00022801"/>
    </source>
</evidence>
<comment type="similarity">
    <text evidence="1">Belongs to the UPF0758 family.</text>
</comment>
<evidence type="ECO:0000256" key="2">
    <source>
        <dbReference type="ARBA" id="ARBA00022670"/>
    </source>
</evidence>
<name>A0A3S0PAN5_9BACI</name>
<dbReference type="Proteomes" id="UP000287910">
    <property type="component" value="Unassembled WGS sequence"/>
</dbReference>
<feature type="domain" description="MPN" evidence="8">
    <location>
        <begin position="1"/>
        <end position="60"/>
    </location>
</feature>
<feature type="compositionally biased region" description="Low complexity" evidence="7">
    <location>
        <begin position="7"/>
        <end position="16"/>
    </location>
</feature>
<dbReference type="Pfam" id="PF04002">
    <property type="entry name" value="RadC"/>
    <property type="match status" value="1"/>
</dbReference>
<dbReference type="Gene3D" id="3.40.140.10">
    <property type="entry name" value="Cytidine Deaminase, domain 2"/>
    <property type="match status" value="1"/>
</dbReference>
<gene>
    <name evidence="9" type="ORF">EK386_01630</name>
</gene>
<dbReference type="EMBL" id="RYYR01000001">
    <property type="protein sequence ID" value="RUL57144.1"/>
    <property type="molecule type" value="Genomic_DNA"/>
</dbReference>
<evidence type="ECO:0000256" key="7">
    <source>
        <dbReference type="SAM" id="MobiDB-lite"/>
    </source>
</evidence>
<dbReference type="GO" id="GO:0006508">
    <property type="term" value="P:proteolysis"/>
    <property type="evidence" value="ECO:0007669"/>
    <property type="project" value="UniProtKB-KW"/>
</dbReference>
<keyword evidence="4" id="KW-0378">Hydrolase</keyword>
<keyword evidence="5" id="KW-0862">Zinc</keyword>
<feature type="region of interest" description="Disordered" evidence="7">
    <location>
        <begin position="1"/>
        <end position="21"/>
    </location>
</feature>
<dbReference type="PANTHER" id="PTHR30471:SF3">
    <property type="entry name" value="UPF0758 PROTEIN YEES-RELATED"/>
    <property type="match status" value="1"/>
</dbReference>
<sequence>MAMTSKPYLLLSSGVPSPSPEDIDVTKRIQEAGFIMGIDLIDHIIIGDHQFISLKEKGYM</sequence>
<evidence type="ECO:0000313" key="9">
    <source>
        <dbReference type="EMBL" id="RUL57144.1"/>
    </source>
</evidence>
<evidence type="ECO:0000313" key="10">
    <source>
        <dbReference type="Proteomes" id="UP000287910"/>
    </source>
</evidence>
<evidence type="ECO:0000256" key="6">
    <source>
        <dbReference type="ARBA" id="ARBA00023049"/>
    </source>
</evidence>
<protein>
    <submittedName>
        <fullName evidence="9">DNA repair protein RadC</fullName>
    </submittedName>
</protein>
<dbReference type="AlphaFoldDB" id="A0A3S0PAN5"/>
<evidence type="ECO:0000259" key="8">
    <source>
        <dbReference type="PROSITE" id="PS50249"/>
    </source>
</evidence>
<dbReference type="InterPro" id="IPR001405">
    <property type="entry name" value="UPF0758"/>
</dbReference>
<proteinExistence type="inferred from homology"/>
<dbReference type="InterPro" id="IPR025657">
    <property type="entry name" value="RadC_JAB"/>
</dbReference>
<evidence type="ECO:0000256" key="1">
    <source>
        <dbReference type="ARBA" id="ARBA00010243"/>
    </source>
</evidence>
<evidence type="ECO:0000256" key="5">
    <source>
        <dbReference type="ARBA" id="ARBA00022833"/>
    </source>
</evidence>
<dbReference type="GO" id="GO:0046872">
    <property type="term" value="F:metal ion binding"/>
    <property type="evidence" value="ECO:0007669"/>
    <property type="project" value="UniProtKB-KW"/>
</dbReference>
<dbReference type="InterPro" id="IPR037518">
    <property type="entry name" value="MPN"/>
</dbReference>
<keyword evidence="2" id="KW-0645">Protease</keyword>
<keyword evidence="3" id="KW-0479">Metal-binding</keyword>
<keyword evidence="6" id="KW-0482">Metalloprotease</keyword>
<comment type="caution">
    <text evidence="9">The sequence shown here is derived from an EMBL/GenBank/DDBJ whole genome shotgun (WGS) entry which is preliminary data.</text>
</comment>
<dbReference type="PROSITE" id="PS50249">
    <property type="entry name" value="MPN"/>
    <property type="match status" value="1"/>
</dbReference>
<accession>A0A3S0PAN5</accession>
<reference evidence="9 10" key="1">
    <citation type="submission" date="2018-12" db="EMBL/GenBank/DDBJ databases">
        <title>Lysinibacillus antri sp. nov., isolated from a cave soil.</title>
        <authorList>
            <person name="Narsing Rao M.P."/>
            <person name="Zhang H."/>
            <person name="Dong Z.-Y."/>
            <person name="Niu X.-K."/>
            <person name="Zhang K."/>
            <person name="Fang B.-Z."/>
            <person name="Kang Y.-Q."/>
            <person name="Xiao M."/>
            <person name="Li W.-J."/>
        </authorList>
    </citation>
    <scope>NUCLEOTIDE SEQUENCE [LARGE SCALE GENOMIC DNA]</scope>
    <source>
        <strain evidence="9 10">SYSU K30002</strain>
    </source>
</reference>
<dbReference type="PANTHER" id="PTHR30471">
    <property type="entry name" value="DNA REPAIR PROTEIN RADC"/>
    <property type="match status" value="1"/>
</dbReference>
<organism evidence="9 10">
    <name type="scientific">Lysinibacillus antri</name>
    <dbReference type="NCBI Taxonomy" id="2498145"/>
    <lineage>
        <taxon>Bacteria</taxon>
        <taxon>Bacillati</taxon>
        <taxon>Bacillota</taxon>
        <taxon>Bacilli</taxon>
        <taxon>Bacillales</taxon>
        <taxon>Bacillaceae</taxon>
        <taxon>Lysinibacillus</taxon>
    </lineage>
</organism>
<keyword evidence="10" id="KW-1185">Reference proteome</keyword>